<gene>
    <name evidence="1" type="ORF">EVA_02585</name>
</gene>
<organism evidence="1">
    <name type="scientific">gut metagenome</name>
    <dbReference type="NCBI Taxonomy" id="749906"/>
    <lineage>
        <taxon>unclassified sequences</taxon>
        <taxon>metagenomes</taxon>
        <taxon>organismal metagenomes</taxon>
    </lineage>
</organism>
<dbReference type="AlphaFoldDB" id="J9GMQ1"/>
<evidence type="ECO:0000313" key="1">
    <source>
        <dbReference type="EMBL" id="EJX09307.1"/>
    </source>
</evidence>
<reference evidence="1" key="1">
    <citation type="journal article" date="2012" name="PLoS ONE">
        <title>Gene sets for utilization of primary and secondary nutrition supplies in the distal gut of endangered iberian lynx.</title>
        <authorList>
            <person name="Alcaide M."/>
            <person name="Messina E."/>
            <person name="Richter M."/>
            <person name="Bargiela R."/>
            <person name="Peplies J."/>
            <person name="Huws S.A."/>
            <person name="Newbold C.J."/>
            <person name="Golyshin P.N."/>
            <person name="Simon M.A."/>
            <person name="Lopez G."/>
            <person name="Yakimov M.M."/>
            <person name="Ferrer M."/>
        </authorList>
    </citation>
    <scope>NUCLEOTIDE SEQUENCE</scope>
</reference>
<proteinExistence type="predicted"/>
<name>J9GMQ1_9ZZZZ</name>
<sequence>MKISRVELKPDETVVHVLLKQRTDRPLIQPDHLAEEAHLWAEGQRYALLSVDDNRNVTAKTSEKNLAFHYQPLPMQTKAFDWIGGKGGAFQIKGIQAVEERWNCLFPSYWLDEKTGEWVIAFFEDKIRARN</sequence>
<dbReference type="EMBL" id="AMCI01000421">
    <property type="protein sequence ID" value="EJX09307.1"/>
    <property type="molecule type" value="Genomic_DNA"/>
</dbReference>
<protein>
    <submittedName>
        <fullName evidence="1">Uncharacterized protein</fullName>
    </submittedName>
</protein>
<comment type="caution">
    <text evidence="1">The sequence shown here is derived from an EMBL/GenBank/DDBJ whole genome shotgun (WGS) entry which is preliminary data.</text>
</comment>
<accession>J9GMQ1</accession>